<organism evidence="1">
    <name type="scientific">marine metagenome</name>
    <dbReference type="NCBI Taxonomy" id="408172"/>
    <lineage>
        <taxon>unclassified sequences</taxon>
        <taxon>metagenomes</taxon>
        <taxon>ecological metagenomes</taxon>
    </lineage>
</organism>
<evidence type="ECO:0000313" key="1">
    <source>
        <dbReference type="EMBL" id="SVA51764.1"/>
    </source>
</evidence>
<sequence length="286" mass="31600">VKEIKFQAMRLCLLLILGFLFMACPDVEEDPDIVSPVTNTQFSFLQDVNKLYFGADVESVYGDEQLSEVSILWYGNTTQNIPNALLLNDNGTNGDIITNDGLYAVEISNDTSSVSNTLDDDSGYVYIDFIAMYQNETVIMPDSFRMGNIIPRIVSVFAPDTIVRPPGNGQDLHTISVEVFDVDGLNTIQTVGFTSYHVEGDSMLASGNLIEMYDDGSEVNLCPGFSQECLSGDSLKNDDTFSITIAIYGPDHSQQTTKTGTFQWDFIAIDQMLAKSNKVMHEVIVE</sequence>
<dbReference type="EMBL" id="UINC01011778">
    <property type="protein sequence ID" value="SVA51764.1"/>
    <property type="molecule type" value="Genomic_DNA"/>
</dbReference>
<name>A0A381WGZ8_9ZZZZ</name>
<dbReference type="AlphaFoldDB" id="A0A381WGZ8"/>
<protein>
    <submittedName>
        <fullName evidence="1">Uncharacterized protein</fullName>
    </submittedName>
</protein>
<feature type="non-terminal residue" evidence="1">
    <location>
        <position position="1"/>
    </location>
</feature>
<gene>
    <name evidence="1" type="ORF">METZ01_LOCUS104618</name>
</gene>
<proteinExistence type="predicted"/>
<reference evidence="1" key="1">
    <citation type="submission" date="2018-05" db="EMBL/GenBank/DDBJ databases">
        <authorList>
            <person name="Lanie J.A."/>
            <person name="Ng W.-L."/>
            <person name="Kazmierczak K.M."/>
            <person name="Andrzejewski T.M."/>
            <person name="Davidsen T.M."/>
            <person name="Wayne K.J."/>
            <person name="Tettelin H."/>
            <person name="Glass J.I."/>
            <person name="Rusch D."/>
            <person name="Podicherti R."/>
            <person name="Tsui H.-C.T."/>
            <person name="Winkler M.E."/>
        </authorList>
    </citation>
    <scope>NUCLEOTIDE SEQUENCE</scope>
</reference>
<accession>A0A381WGZ8</accession>